<comment type="caution">
    <text evidence="1">The sequence shown here is derived from an EMBL/GenBank/DDBJ whole genome shotgun (WGS) entry which is preliminary data.</text>
</comment>
<protein>
    <submittedName>
        <fullName evidence="1">Uncharacterized protein</fullName>
    </submittedName>
</protein>
<reference evidence="1" key="1">
    <citation type="submission" date="2021-03" db="EMBL/GenBank/DDBJ databases">
        <authorList>
            <consortium name="DOE Joint Genome Institute"/>
            <person name="Ahrendt S."/>
            <person name="Looney B.P."/>
            <person name="Miyauchi S."/>
            <person name="Morin E."/>
            <person name="Drula E."/>
            <person name="Courty P.E."/>
            <person name="Chicoki N."/>
            <person name="Fauchery L."/>
            <person name="Kohler A."/>
            <person name="Kuo A."/>
            <person name="Labutti K."/>
            <person name="Pangilinan J."/>
            <person name="Lipzen A."/>
            <person name="Riley R."/>
            <person name="Andreopoulos W."/>
            <person name="He G."/>
            <person name="Johnson J."/>
            <person name="Barry K.W."/>
            <person name="Grigoriev I.V."/>
            <person name="Nagy L."/>
            <person name="Hibbett D."/>
            <person name="Henrissat B."/>
            <person name="Matheny P.B."/>
            <person name="Labbe J."/>
            <person name="Martin F."/>
        </authorList>
    </citation>
    <scope>NUCLEOTIDE SEQUENCE</scope>
    <source>
        <strain evidence="1">HHB10654</strain>
    </source>
</reference>
<dbReference type="EMBL" id="MU277353">
    <property type="protein sequence ID" value="KAI0054739.1"/>
    <property type="molecule type" value="Genomic_DNA"/>
</dbReference>
<reference evidence="1" key="2">
    <citation type="journal article" date="2022" name="New Phytol.">
        <title>Evolutionary transition to the ectomycorrhizal habit in the genomes of a hyperdiverse lineage of mushroom-forming fungi.</title>
        <authorList>
            <person name="Looney B."/>
            <person name="Miyauchi S."/>
            <person name="Morin E."/>
            <person name="Drula E."/>
            <person name="Courty P.E."/>
            <person name="Kohler A."/>
            <person name="Kuo A."/>
            <person name="LaButti K."/>
            <person name="Pangilinan J."/>
            <person name="Lipzen A."/>
            <person name="Riley R."/>
            <person name="Andreopoulos W."/>
            <person name="He G."/>
            <person name="Johnson J."/>
            <person name="Nolan M."/>
            <person name="Tritt A."/>
            <person name="Barry K.W."/>
            <person name="Grigoriev I.V."/>
            <person name="Nagy L.G."/>
            <person name="Hibbett D."/>
            <person name="Henrissat B."/>
            <person name="Matheny P.B."/>
            <person name="Labbe J."/>
            <person name="Martin F.M."/>
        </authorList>
    </citation>
    <scope>NUCLEOTIDE SEQUENCE</scope>
    <source>
        <strain evidence="1">HHB10654</strain>
    </source>
</reference>
<evidence type="ECO:0000313" key="2">
    <source>
        <dbReference type="Proteomes" id="UP000814140"/>
    </source>
</evidence>
<name>A0ACB8SE26_9AGAM</name>
<dbReference type="Proteomes" id="UP000814140">
    <property type="component" value="Unassembled WGS sequence"/>
</dbReference>
<organism evidence="1 2">
    <name type="scientific">Artomyces pyxidatus</name>
    <dbReference type="NCBI Taxonomy" id="48021"/>
    <lineage>
        <taxon>Eukaryota</taxon>
        <taxon>Fungi</taxon>
        <taxon>Dikarya</taxon>
        <taxon>Basidiomycota</taxon>
        <taxon>Agaricomycotina</taxon>
        <taxon>Agaricomycetes</taxon>
        <taxon>Russulales</taxon>
        <taxon>Auriscalpiaceae</taxon>
        <taxon>Artomyces</taxon>
    </lineage>
</organism>
<evidence type="ECO:0000313" key="1">
    <source>
        <dbReference type="EMBL" id="KAI0054739.1"/>
    </source>
</evidence>
<keyword evidence="2" id="KW-1185">Reference proteome</keyword>
<accession>A0ACB8SE26</accession>
<sequence length="140" mass="15774">MGYWSPDRREGFASKLPPPPPNADTIFWFEALCVISALQYATTLHSPPSRLAIFTDNLNTVQIFSSFKAHDAYNDILLFAARLLIHSRIDLRVFHIPGEQNTIADAISRGLFDVAFQYAPGLRLYAFQPPRVTLGYAKEC</sequence>
<gene>
    <name evidence="1" type="ORF">BV25DRAFT_1816595</name>
</gene>
<proteinExistence type="predicted"/>